<sequence>MPDSATPLHLGAVEAALTEVCGAPVAVERWDPIEPWAVARVLVSGVEGSRTVIVKWLRAGTALARAERWRLATELAALRFLRDDLALAIAPRVIAADLPGGFLVLDDLAPRAALDQLICRDGAGAHRERLAAFARALGELGAATAGHGERYRARCDALGVPRSAADQRSRFTTLWTQGHQDATALGVPIAGAAASELTAAFDELCSPGPFLALSNGDAESNNCLVHESGPADARLIDFEAGGYVHVLLDAVCLYVPGPRWISVGDPTGSGGLAEHYRRALAEGVPQAQDDQRYGFGLAAACTAWALLRLQRLADIDARVPGDHSRLQLVETVESAARTADAYRALPALSGWLRSAGEALRRRWPDADVDVSDPVAFPPYTPRVRAV</sequence>
<protein>
    <recommendedName>
        <fullName evidence="3">Aminoglycoside phosphotransferase domain-containing protein</fullName>
    </recommendedName>
</protein>
<name>C7QIK0_CATAD</name>
<evidence type="ECO:0000313" key="2">
    <source>
        <dbReference type="Proteomes" id="UP000000851"/>
    </source>
</evidence>
<proteinExistence type="predicted"/>
<accession>C7QIK0</accession>
<gene>
    <name evidence="1" type="ordered locus">Caci_6223</name>
</gene>
<dbReference type="SUPFAM" id="SSF56112">
    <property type="entry name" value="Protein kinase-like (PK-like)"/>
    <property type="match status" value="1"/>
</dbReference>
<keyword evidence="2" id="KW-1185">Reference proteome</keyword>
<dbReference type="EMBL" id="CP001700">
    <property type="protein sequence ID" value="ACU75077.1"/>
    <property type="molecule type" value="Genomic_DNA"/>
</dbReference>
<dbReference type="Proteomes" id="UP000000851">
    <property type="component" value="Chromosome"/>
</dbReference>
<dbReference type="HOGENOM" id="CLU_715138_0_0_11"/>
<dbReference type="InParanoid" id="C7QIK0"/>
<dbReference type="STRING" id="479433.Caci_6223"/>
<evidence type="ECO:0008006" key="3">
    <source>
        <dbReference type="Google" id="ProtNLM"/>
    </source>
</evidence>
<dbReference type="InterPro" id="IPR011009">
    <property type="entry name" value="Kinase-like_dom_sf"/>
</dbReference>
<dbReference type="AlphaFoldDB" id="C7QIK0"/>
<dbReference type="OrthoDB" id="5380378at2"/>
<organism evidence="1 2">
    <name type="scientific">Catenulispora acidiphila (strain DSM 44928 / JCM 14897 / NBRC 102108 / NRRL B-24433 / ID139908)</name>
    <dbReference type="NCBI Taxonomy" id="479433"/>
    <lineage>
        <taxon>Bacteria</taxon>
        <taxon>Bacillati</taxon>
        <taxon>Actinomycetota</taxon>
        <taxon>Actinomycetes</taxon>
        <taxon>Catenulisporales</taxon>
        <taxon>Catenulisporaceae</taxon>
        <taxon>Catenulispora</taxon>
    </lineage>
</organism>
<evidence type="ECO:0000313" key="1">
    <source>
        <dbReference type="EMBL" id="ACU75077.1"/>
    </source>
</evidence>
<dbReference type="eggNOG" id="COG3178">
    <property type="taxonomic scope" value="Bacteria"/>
</dbReference>
<dbReference type="KEGG" id="cai:Caci_6223"/>
<dbReference type="RefSeq" id="WP_015794806.1">
    <property type="nucleotide sequence ID" value="NC_013131.1"/>
</dbReference>
<reference evidence="1 2" key="1">
    <citation type="journal article" date="2009" name="Stand. Genomic Sci.">
        <title>Complete genome sequence of Catenulispora acidiphila type strain (ID 139908).</title>
        <authorList>
            <person name="Copeland A."/>
            <person name="Lapidus A."/>
            <person name="Glavina Del Rio T."/>
            <person name="Nolan M."/>
            <person name="Lucas S."/>
            <person name="Chen F."/>
            <person name="Tice H."/>
            <person name="Cheng J.F."/>
            <person name="Bruce D."/>
            <person name="Goodwin L."/>
            <person name="Pitluck S."/>
            <person name="Mikhailova N."/>
            <person name="Pati A."/>
            <person name="Ivanova N."/>
            <person name="Mavromatis K."/>
            <person name="Chen A."/>
            <person name="Palaniappan K."/>
            <person name="Chain P."/>
            <person name="Land M."/>
            <person name="Hauser L."/>
            <person name="Chang Y.J."/>
            <person name="Jeffries C.D."/>
            <person name="Chertkov O."/>
            <person name="Brettin T."/>
            <person name="Detter J.C."/>
            <person name="Han C."/>
            <person name="Ali Z."/>
            <person name="Tindall B.J."/>
            <person name="Goker M."/>
            <person name="Bristow J."/>
            <person name="Eisen J.A."/>
            <person name="Markowitz V."/>
            <person name="Hugenholtz P."/>
            <person name="Kyrpides N.C."/>
            <person name="Klenk H.P."/>
        </authorList>
    </citation>
    <scope>NUCLEOTIDE SEQUENCE [LARGE SCALE GENOMIC DNA]</scope>
    <source>
        <strain evidence="2">DSM 44928 / JCM 14897 / NBRC 102108 / NRRL B-24433 / ID139908</strain>
    </source>
</reference>